<dbReference type="PRINTS" id="PR00472">
    <property type="entry name" value="CASNKINASEII"/>
</dbReference>
<gene>
    <name evidence="4" type="ORF">BB559_002182</name>
</gene>
<dbReference type="PANTHER" id="PTHR11740:SF39">
    <property type="entry name" value="CASEIN KINASE II SUBUNIT BETA"/>
    <property type="match status" value="1"/>
</dbReference>
<comment type="caution">
    <text evidence="4">The sequence shown here is derived from an EMBL/GenBank/DDBJ whole genome shotgun (WGS) entry which is preliminary data.</text>
</comment>
<dbReference type="STRING" id="61424.A0A2T9YXE1"/>
<dbReference type="FunFam" id="2.20.25.20:FF:000002">
    <property type="entry name" value="Casein kinase II subunit beta"/>
    <property type="match status" value="1"/>
</dbReference>
<dbReference type="Gene3D" id="2.20.25.20">
    <property type="match status" value="1"/>
</dbReference>
<dbReference type="PANTHER" id="PTHR11740">
    <property type="entry name" value="CASEIN KINASE II SUBUNIT BETA"/>
    <property type="match status" value="1"/>
</dbReference>
<dbReference type="GO" id="GO:0005737">
    <property type="term" value="C:cytoplasm"/>
    <property type="evidence" value="ECO:0007669"/>
    <property type="project" value="TreeGrafter"/>
</dbReference>
<evidence type="ECO:0000256" key="3">
    <source>
        <dbReference type="RuleBase" id="RU361268"/>
    </source>
</evidence>
<comment type="similarity">
    <text evidence="1 3">Belongs to the casein kinase 2 subunit beta family.</text>
</comment>
<dbReference type="SMART" id="SM01085">
    <property type="entry name" value="CK_II_beta"/>
    <property type="match status" value="1"/>
</dbReference>
<dbReference type="Gene3D" id="1.10.1820.10">
    <property type="entry name" value="protein kinase ck2 holoenzyme, chain C, domain 1"/>
    <property type="match status" value="1"/>
</dbReference>
<dbReference type="InterPro" id="IPR035991">
    <property type="entry name" value="Casein_kinase_II_beta-like"/>
</dbReference>
<evidence type="ECO:0000256" key="2">
    <source>
        <dbReference type="ARBA" id="ARBA00045899"/>
    </source>
</evidence>
<comment type="subunit">
    <text evidence="3">Tetramer of two alpha and two beta subunits.</text>
</comment>
<reference evidence="4 5" key="1">
    <citation type="journal article" date="2018" name="MBio">
        <title>Comparative Genomics Reveals the Core Gene Toolbox for the Fungus-Insect Symbiosis.</title>
        <authorList>
            <person name="Wang Y."/>
            <person name="Stata M."/>
            <person name="Wang W."/>
            <person name="Stajich J.E."/>
            <person name="White M.M."/>
            <person name="Moncalvo J.M."/>
        </authorList>
    </citation>
    <scope>NUCLEOTIDE SEQUENCE [LARGE SCALE GENOMIC DNA]</scope>
    <source>
        <strain evidence="4 5">AUS-77-4</strain>
    </source>
</reference>
<name>A0A2T9YXE1_9FUNG</name>
<dbReference type="EMBL" id="MBFT01000126">
    <property type="protein sequence ID" value="PVU96966.1"/>
    <property type="molecule type" value="Genomic_DNA"/>
</dbReference>
<keyword evidence="5" id="KW-1185">Reference proteome</keyword>
<dbReference type="Pfam" id="PF01214">
    <property type="entry name" value="CK_II_beta"/>
    <property type="match status" value="1"/>
</dbReference>
<dbReference type="GO" id="GO:0019887">
    <property type="term" value="F:protein kinase regulator activity"/>
    <property type="evidence" value="ECO:0007669"/>
    <property type="project" value="InterPro"/>
</dbReference>
<evidence type="ECO:0000256" key="1">
    <source>
        <dbReference type="ARBA" id="ARBA00006941"/>
    </source>
</evidence>
<dbReference type="SUPFAM" id="SSF57798">
    <property type="entry name" value="Casein kinase II beta subunit"/>
    <property type="match status" value="1"/>
</dbReference>
<dbReference type="InterPro" id="IPR000704">
    <property type="entry name" value="Casein_kinase_II_reg-sub"/>
</dbReference>
<evidence type="ECO:0000313" key="5">
    <source>
        <dbReference type="Proteomes" id="UP000245699"/>
    </source>
</evidence>
<evidence type="ECO:0000313" key="4">
    <source>
        <dbReference type="EMBL" id="PVU96966.1"/>
    </source>
</evidence>
<accession>A0A2T9YXE1</accession>
<dbReference type="AlphaFoldDB" id="A0A2T9YXE1"/>
<dbReference type="GO" id="GO:0034456">
    <property type="term" value="C:UTP-C complex"/>
    <property type="evidence" value="ECO:0007669"/>
    <property type="project" value="TreeGrafter"/>
</dbReference>
<comment type="function">
    <text evidence="2 3">Regulatory subunit of casein kinase II/CK2. As part of the kinase complex regulates the basal catalytic activity of the alpha subunit a constitutively active serine/threonine-protein kinase that phosphorylates a large number of substrates containing acidic residues C-terminal to the phosphorylated serine or threonine.</text>
</comment>
<sequence length="222" mass="25915">MDTDSDTEFSKGWLEWFLSLKGSEFFCEIDEDYILDRFNLTGLQAEVTYFQKALELITDSLEEYSESQAEEIENSAKHLYGLIHARYIITAAGISKMLEKYKESAFGYCPRVHCNNQPLLPLGITDVPGKYSVFLYCCKCEDVYNPKQNRHRSVDGAYFGTSFPHMFLDTYPYLKPQLSESEMKKFRYEPKMFGFKLHAVSHIHKWQDLKRSEMVARILNDS</sequence>
<proteinExistence type="inferred from homology"/>
<dbReference type="InterPro" id="IPR016149">
    <property type="entry name" value="Casein_kin_II_reg-sub_N"/>
</dbReference>
<organism evidence="4 5">
    <name type="scientific">Furculomyces boomerangus</name>
    <dbReference type="NCBI Taxonomy" id="61424"/>
    <lineage>
        <taxon>Eukaryota</taxon>
        <taxon>Fungi</taxon>
        <taxon>Fungi incertae sedis</taxon>
        <taxon>Zoopagomycota</taxon>
        <taxon>Kickxellomycotina</taxon>
        <taxon>Harpellomycetes</taxon>
        <taxon>Harpellales</taxon>
        <taxon>Harpellaceae</taxon>
        <taxon>Furculomyces</taxon>
    </lineage>
</organism>
<dbReference type="Proteomes" id="UP000245699">
    <property type="component" value="Unassembled WGS sequence"/>
</dbReference>
<protein>
    <recommendedName>
        <fullName evidence="3">Casein kinase II subunit beta</fullName>
        <shortName evidence="3">CK II beta</shortName>
    </recommendedName>
</protein>
<dbReference type="GO" id="GO:0006359">
    <property type="term" value="P:regulation of transcription by RNA polymerase III"/>
    <property type="evidence" value="ECO:0007669"/>
    <property type="project" value="TreeGrafter"/>
</dbReference>
<dbReference type="FunFam" id="1.10.1820.10:FF:000005">
    <property type="entry name" value="Casein kinase II subunit beta"/>
    <property type="match status" value="1"/>
</dbReference>
<dbReference type="GO" id="GO:0005956">
    <property type="term" value="C:protein kinase CK2 complex"/>
    <property type="evidence" value="ECO:0007669"/>
    <property type="project" value="UniProtKB-UniRule"/>
</dbReference>
<dbReference type="OrthoDB" id="3971593at2759"/>